<feature type="binding site" evidence="12">
    <location>
        <position position="334"/>
    </location>
    <ligand>
        <name>NAD(+)</name>
        <dbReference type="ChEBI" id="CHEBI:57540"/>
    </ligand>
</feature>
<dbReference type="PIRSF" id="PIRSF000124">
    <property type="entry name" value="UDPglc_GDPman_dh"/>
    <property type="match status" value="1"/>
</dbReference>
<feature type="binding site" evidence="12">
    <location>
        <position position="121"/>
    </location>
    <ligand>
        <name>NAD(+)</name>
        <dbReference type="ChEBI" id="CHEBI:57540"/>
    </ligand>
</feature>
<feature type="binding site" evidence="11">
    <location>
        <position position="210"/>
    </location>
    <ligand>
        <name>substrate</name>
    </ligand>
</feature>
<dbReference type="OrthoDB" id="9803238at2"/>
<dbReference type="Pfam" id="PF03720">
    <property type="entry name" value="UDPG_MGDP_dh_C"/>
    <property type="match status" value="1"/>
</dbReference>
<evidence type="ECO:0000256" key="3">
    <source>
        <dbReference type="ARBA" id="ARBA00012954"/>
    </source>
</evidence>
<dbReference type="InterPro" id="IPR036291">
    <property type="entry name" value="NAD(P)-bd_dom_sf"/>
</dbReference>
<keyword evidence="6 9" id="KW-0520">NAD</keyword>
<comment type="catalytic activity">
    <reaction evidence="7 9">
        <text>UDP-alpha-D-glucose + 2 NAD(+) + H2O = UDP-alpha-D-glucuronate + 2 NADH + 3 H(+)</text>
        <dbReference type="Rhea" id="RHEA:23596"/>
        <dbReference type="ChEBI" id="CHEBI:15377"/>
        <dbReference type="ChEBI" id="CHEBI:15378"/>
        <dbReference type="ChEBI" id="CHEBI:57540"/>
        <dbReference type="ChEBI" id="CHEBI:57945"/>
        <dbReference type="ChEBI" id="CHEBI:58052"/>
        <dbReference type="ChEBI" id="CHEBI:58885"/>
        <dbReference type="EC" id="1.1.1.22"/>
    </reaction>
</comment>
<evidence type="ECO:0000256" key="1">
    <source>
        <dbReference type="ARBA" id="ARBA00004701"/>
    </source>
</evidence>
<dbReference type="Gene3D" id="1.20.5.100">
    <property type="entry name" value="Cytochrome c1, transmembrane anchor, C-terminal"/>
    <property type="match status" value="1"/>
</dbReference>
<dbReference type="PIRSF" id="PIRSF500134">
    <property type="entry name" value="UDPglc_DH_bac"/>
    <property type="match status" value="1"/>
</dbReference>
<dbReference type="FunFam" id="1.20.5.100:FF:000001">
    <property type="entry name" value="UDP-glucose 6-dehydrogenase"/>
    <property type="match status" value="1"/>
</dbReference>
<evidence type="ECO:0000256" key="8">
    <source>
        <dbReference type="ARBA" id="ARBA00053241"/>
    </source>
</evidence>
<dbReference type="GO" id="GO:0000271">
    <property type="term" value="P:polysaccharide biosynthetic process"/>
    <property type="evidence" value="ECO:0007669"/>
    <property type="project" value="InterPro"/>
</dbReference>
<keyword evidence="5 9" id="KW-0560">Oxidoreductase</keyword>
<organism evidence="14 15">
    <name type="scientific">Arachidicoccus rhizosphaerae</name>
    <dbReference type="NCBI Taxonomy" id="551991"/>
    <lineage>
        <taxon>Bacteria</taxon>
        <taxon>Pseudomonadati</taxon>
        <taxon>Bacteroidota</taxon>
        <taxon>Chitinophagia</taxon>
        <taxon>Chitinophagales</taxon>
        <taxon>Chitinophagaceae</taxon>
        <taxon>Arachidicoccus</taxon>
    </lineage>
</organism>
<dbReference type="NCBIfam" id="TIGR03026">
    <property type="entry name" value="NDP-sugDHase"/>
    <property type="match status" value="1"/>
</dbReference>
<reference evidence="14 15" key="1">
    <citation type="submission" date="2016-10" db="EMBL/GenBank/DDBJ databases">
        <authorList>
            <person name="de Groot N.N."/>
        </authorList>
    </citation>
    <scope>NUCLEOTIDE SEQUENCE [LARGE SCALE GENOMIC DNA]</scope>
    <source>
        <strain evidence="14 15">Vu-144</strain>
    </source>
</reference>
<dbReference type="SUPFAM" id="SSF48179">
    <property type="entry name" value="6-phosphogluconate dehydrogenase C-terminal domain-like"/>
    <property type="match status" value="1"/>
</dbReference>
<proteinExistence type="inferred from homology"/>
<dbReference type="EMBL" id="FNQY01000003">
    <property type="protein sequence ID" value="SDZ89248.1"/>
    <property type="molecule type" value="Genomic_DNA"/>
</dbReference>
<dbReference type="InterPro" id="IPR008927">
    <property type="entry name" value="6-PGluconate_DH-like_C_sf"/>
</dbReference>
<evidence type="ECO:0000259" key="13">
    <source>
        <dbReference type="SMART" id="SM00984"/>
    </source>
</evidence>
<evidence type="ECO:0000256" key="2">
    <source>
        <dbReference type="ARBA" id="ARBA00006601"/>
    </source>
</evidence>
<evidence type="ECO:0000313" key="15">
    <source>
        <dbReference type="Proteomes" id="UP000199041"/>
    </source>
</evidence>
<feature type="domain" description="UDP-glucose/GDP-mannose dehydrogenase C-terminal" evidence="13">
    <location>
        <begin position="320"/>
        <end position="422"/>
    </location>
</feature>
<dbReference type="Gene3D" id="3.40.50.720">
    <property type="entry name" value="NAD(P)-binding Rossmann-like Domain"/>
    <property type="match status" value="2"/>
</dbReference>
<dbReference type="GO" id="GO:0003979">
    <property type="term" value="F:UDP-glucose 6-dehydrogenase activity"/>
    <property type="evidence" value="ECO:0007669"/>
    <property type="project" value="UniProtKB-EC"/>
</dbReference>
<protein>
    <recommendedName>
        <fullName evidence="4 9">UDP-glucose 6-dehydrogenase</fullName>
        <ecNumber evidence="3 9">1.1.1.22</ecNumber>
    </recommendedName>
</protein>
<dbReference type="GO" id="GO:0006065">
    <property type="term" value="P:UDP-glucuronate biosynthetic process"/>
    <property type="evidence" value="ECO:0007669"/>
    <property type="project" value="UniProtKB-UniPathway"/>
</dbReference>
<keyword evidence="15" id="KW-1185">Reference proteome</keyword>
<comment type="pathway">
    <text evidence="1">Nucleotide-sugar biosynthesis; UDP-alpha-D-glucuronate biosynthesis; UDP-alpha-D-glucuronate from UDP-alpha-D-glucose: step 1/1.</text>
</comment>
<dbReference type="PROSITE" id="PS51257">
    <property type="entry name" value="PROKAR_LIPOPROTEIN"/>
    <property type="match status" value="1"/>
</dbReference>
<dbReference type="SMART" id="SM00984">
    <property type="entry name" value="UDPG_MGDP_dh_C"/>
    <property type="match status" value="1"/>
</dbReference>
<dbReference type="Pfam" id="PF03721">
    <property type="entry name" value="UDPG_MGDP_dh_N"/>
    <property type="match status" value="1"/>
</dbReference>
<dbReference type="UniPathway" id="UPA00038">
    <property type="reaction ID" value="UER00491"/>
</dbReference>
<dbReference type="InterPro" id="IPR001732">
    <property type="entry name" value="UDP-Glc/GDP-Man_DH_N"/>
</dbReference>
<accession>A0A1H3WST2</accession>
<evidence type="ECO:0000313" key="14">
    <source>
        <dbReference type="EMBL" id="SDZ89248.1"/>
    </source>
</evidence>
<feature type="active site" description="Nucleophile" evidence="10">
    <location>
        <position position="266"/>
    </location>
</feature>
<dbReference type="RefSeq" id="WP_091394214.1">
    <property type="nucleotide sequence ID" value="NZ_FNQY01000003.1"/>
</dbReference>
<dbReference type="InterPro" id="IPR017476">
    <property type="entry name" value="UDP-Glc/GDP-Man"/>
</dbReference>
<feature type="binding site" evidence="12">
    <location>
        <position position="158"/>
    </location>
    <ligand>
        <name>NAD(+)</name>
        <dbReference type="ChEBI" id="CHEBI:57540"/>
    </ligand>
</feature>
<feature type="binding site" evidence="12">
    <location>
        <position position="269"/>
    </location>
    <ligand>
        <name>NAD(+)</name>
        <dbReference type="ChEBI" id="CHEBI:57540"/>
    </ligand>
</feature>
<dbReference type="InterPro" id="IPR014027">
    <property type="entry name" value="UDP-Glc/GDP-Man_DH_C"/>
</dbReference>
<feature type="binding site" evidence="12">
    <location>
        <position position="30"/>
    </location>
    <ligand>
        <name>NAD(+)</name>
        <dbReference type="ChEBI" id="CHEBI:57540"/>
    </ligand>
</feature>
<dbReference type="InterPro" id="IPR036220">
    <property type="entry name" value="UDP-Glc/GDP-Man_DH_C_sf"/>
</dbReference>
<dbReference type="AlphaFoldDB" id="A0A1H3WST2"/>
<evidence type="ECO:0000256" key="9">
    <source>
        <dbReference type="PIRNR" id="PIRNR000124"/>
    </source>
</evidence>
<dbReference type="GO" id="GO:0051287">
    <property type="term" value="F:NAD binding"/>
    <property type="evidence" value="ECO:0007669"/>
    <property type="project" value="InterPro"/>
</dbReference>
<dbReference type="Pfam" id="PF00984">
    <property type="entry name" value="UDPG_MGDP_dh"/>
    <property type="match status" value="1"/>
</dbReference>
<feature type="binding site" evidence="11">
    <location>
        <position position="327"/>
    </location>
    <ligand>
        <name>substrate</name>
    </ligand>
</feature>
<evidence type="ECO:0000256" key="12">
    <source>
        <dbReference type="PIRSR" id="PIRSR500134-3"/>
    </source>
</evidence>
<evidence type="ECO:0000256" key="4">
    <source>
        <dbReference type="ARBA" id="ARBA00015132"/>
    </source>
</evidence>
<dbReference type="PANTHER" id="PTHR43750">
    <property type="entry name" value="UDP-GLUCOSE 6-DEHYDROGENASE TUAD"/>
    <property type="match status" value="1"/>
</dbReference>
<evidence type="ECO:0000256" key="10">
    <source>
        <dbReference type="PIRSR" id="PIRSR500134-1"/>
    </source>
</evidence>
<gene>
    <name evidence="14" type="ORF">SAMN05192529_103211</name>
</gene>
<comment type="similarity">
    <text evidence="2 9">Belongs to the UDP-glucose/GDP-mannose dehydrogenase family.</text>
</comment>
<comment type="function">
    <text evidence="8">Catalyzes the conversion of UDP-glucose into UDP-glucuronate, one of the precursors of teichuronic acid.</text>
</comment>
<feature type="binding site" evidence="11">
    <location>
        <position position="263"/>
    </location>
    <ligand>
        <name>substrate</name>
    </ligand>
</feature>
<sequence length="437" mass="48015">MKVVIAGSGYVGLVTGACLADIGVEVCCVDIDQQKIDNLQQGILPIFEPGLEDIIHRNVKSKRLHFSTALQDNIKGAGAIFIAVGTPPGEDGSADMQYVLAVASSIGQYLEDYTVVVTKSTVPVGSSEKVRAALKQSLDQRGIDIPFDVVSNPEFLKEGAAIKDFMSPDRIVVGIDSDRAKETMDTLYKPFLLNGYRILYMDIPSAEMTKYAANAMLATRISFMNDIANLCEKVGANVSHVRAGIGADPRIGKKFLYPGVGYGGSCFPKDVKALLRTGKDYDYPLRLLEAVEAVNNAQKQILFDKIQRHYDQNLKGRTIAVWGLAFKPNTDDIREAPALVLIESLLQAGAKVQVYDPEAMKESQKLLQDKVIWAEDVYDCVKAADAIALVTEWNAFRLPNWQLIKSLMNNPVVFDGRNIYDDVQLTKAGFTYYGIGQ</sequence>
<evidence type="ECO:0000256" key="7">
    <source>
        <dbReference type="ARBA" id="ARBA00047473"/>
    </source>
</evidence>
<dbReference type="SUPFAM" id="SSF52413">
    <property type="entry name" value="UDP-glucose/GDP-mannose dehydrogenase C-terminal domain"/>
    <property type="match status" value="1"/>
</dbReference>
<evidence type="ECO:0000256" key="6">
    <source>
        <dbReference type="ARBA" id="ARBA00023027"/>
    </source>
</evidence>
<dbReference type="InterPro" id="IPR014026">
    <property type="entry name" value="UDP-Glc/GDP-Man_DH_dimer"/>
</dbReference>
<dbReference type="Proteomes" id="UP000199041">
    <property type="component" value="Unassembled WGS sequence"/>
</dbReference>
<feature type="binding site" evidence="11">
    <location>
        <begin position="155"/>
        <end position="158"/>
    </location>
    <ligand>
        <name>substrate</name>
    </ligand>
</feature>
<feature type="binding site" evidence="12">
    <location>
        <position position="86"/>
    </location>
    <ligand>
        <name>NAD(+)</name>
        <dbReference type="ChEBI" id="CHEBI:57540"/>
    </ligand>
</feature>
<dbReference type="EC" id="1.1.1.22" evidence="3 9"/>
<dbReference type="PANTHER" id="PTHR43750:SF3">
    <property type="entry name" value="UDP-GLUCOSE 6-DEHYDROGENASE TUAD"/>
    <property type="match status" value="1"/>
</dbReference>
<feature type="binding site" evidence="11">
    <location>
        <begin position="255"/>
        <end position="259"/>
    </location>
    <ligand>
        <name>substrate</name>
    </ligand>
</feature>
<evidence type="ECO:0000256" key="11">
    <source>
        <dbReference type="PIRSR" id="PIRSR500134-2"/>
    </source>
</evidence>
<dbReference type="STRING" id="551991.SAMN05192529_103211"/>
<feature type="binding site" evidence="12">
    <location>
        <position position="35"/>
    </location>
    <ligand>
        <name>NAD(+)</name>
        <dbReference type="ChEBI" id="CHEBI:57540"/>
    </ligand>
</feature>
<evidence type="ECO:0000256" key="5">
    <source>
        <dbReference type="ARBA" id="ARBA00023002"/>
    </source>
</evidence>
<dbReference type="SUPFAM" id="SSF51735">
    <property type="entry name" value="NAD(P)-binding Rossmann-fold domains"/>
    <property type="match status" value="1"/>
</dbReference>
<name>A0A1H3WST2_9BACT</name>
<dbReference type="InterPro" id="IPR028357">
    <property type="entry name" value="UDPglc_DH_bac"/>
</dbReference>